<dbReference type="OrthoDB" id="3218494at2"/>
<feature type="domain" description="Major facilitator superfamily (MFS) profile" evidence="8">
    <location>
        <begin position="46"/>
        <end position="487"/>
    </location>
</feature>
<dbReference type="InterPro" id="IPR036259">
    <property type="entry name" value="MFS_trans_sf"/>
</dbReference>
<feature type="transmembrane region" description="Helical" evidence="7">
    <location>
        <begin position="364"/>
        <end position="381"/>
    </location>
</feature>
<reference evidence="9 10" key="1">
    <citation type="submission" date="2018-09" db="EMBL/GenBank/DDBJ databases">
        <title>Genome sequencing of strain 2DFW10M-5.</title>
        <authorList>
            <person name="Heo J."/>
            <person name="Kim S.-J."/>
            <person name="Kwon S.-W."/>
        </authorList>
    </citation>
    <scope>NUCLEOTIDE SEQUENCE [LARGE SCALE GENOMIC DNA]</scope>
    <source>
        <strain evidence="9 10">2DFW10M-5</strain>
    </source>
</reference>
<evidence type="ECO:0000256" key="6">
    <source>
        <dbReference type="ARBA" id="ARBA00023136"/>
    </source>
</evidence>
<evidence type="ECO:0000313" key="9">
    <source>
        <dbReference type="EMBL" id="AYG03306.1"/>
    </source>
</evidence>
<feature type="transmembrane region" description="Helical" evidence="7">
    <location>
        <begin position="393"/>
        <end position="416"/>
    </location>
</feature>
<comment type="subcellular location">
    <subcellularLocation>
        <location evidence="1">Cell membrane</location>
        <topology evidence="1">Multi-pass membrane protein</topology>
    </subcellularLocation>
</comment>
<feature type="transmembrane region" description="Helical" evidence="7">
    <location>
        <begin position="80"/>
        <end position="100"/>
    </location>
</feature>
<keyword evidence="3" id="KW-1003">Cell membrane</keyword>
<keyword evidence="5 7" id="KW-1133">Transmembrane helix</keyword>
<feature type="transmembrane region" description="Helical" evidence="7">
    <location>
        <begin position="112"/>
        <end position="131"/>
    </location>
</feature>
<dbReference type="PANTHER" id="PTHR42718">
    <property type="entry name" value="MAJOR FACILITATOR SUPERFAMILY MULTIDRUG TRANSPORTER MFSC"/>
    <property type="match status" value="1"/>
</dbReference>
<feature type="transmembrane region" description="Helical" evidence="7">
    <location>
        <begin position="201"/>
        <end position="221"/>
    </location>
</feature>
<dbReference type="Gene3D" id="1.20.1250.20">
    <property type="entry name" value="MFS general substrate transporter like domains"/>
    <property type="match status" value="1"/>
</dbReference>
<dbReference type="PRINTS" id="PR01036">
    <property type="entry name" value="TCRTETB"/>
</dbReference>
<feature type="transmembrane region" description="Helical" evidence="7">
    <location>
        <begin position="333"/>
        <end position="352"/>
    </location>
</feature>
<dbReference type="PANTHER" id="PTHR42718:SF46">
    <property type="entry name" value="BLR6921 PROTEIN"/>
    <property type="match status" value="1"/>
</dbReference>
<dbReference type="InterPro" id="IPR004638">
    <property type="entry name" value="EmrB-like"/>
</dbReference>
<dbReference type="GO" id="GO:0005886">
    <property type="term" value="C:plasma membrane"/>
    <property type="evidence" value="ECO:0007669"/>
    <property type="project" value="UniProtKB-SubCell"/>
</dbReference>
<evidence type="ECO:0000313" key="10">
    <source>
        <dbReference type="Proteomes" id="UP000275069"/>
    </source>
</evidence>
<dbReference type="AlphaFoldDB" id="A0A387BQQ4"/>
<dbReference type="RefSeq" id="WP_120788838.1">
    <property type="nucleotide sequence ID" value="NZ_CP032624.1"/>
</dbReference>
<proteinExistence type="predicted"/>
<dbReference type="Pfam" id="PF07690">
    <property type="entry name" value="MFS_1"/>
    <property type="match status" value="1"/>
</dbReference>
<evidence type="ECO:0000256" key="2">
    <source>
        <dbReference type="ARBA" id="ARBA00022448"/>
    </source>
</evidence>
<dbReference type="PROSITE" id="PS50850">
    <property type="entry name" value="MFS"/>
    <property type="match status" value="1"/>
</dbReference>
<dbReference type="NCBIfam" id="TIGR00711">
    <property type="entry name" value="efflux_EmrB"/>
    <property type="match status" value="1"/>
</dbReference>
<organism evidence="9 10">
    <name type="scientific">Gryllotalpicola protaetiae</name>
    <dbReference type="NCBI Taxonomy" id="2419771"/>
    <lineage>
        <taxon>Bacteria</taxon>
        <taxon>Bacillati</taxon>
        <taxon>Actinomycetota</taxon>
        <taxon>Actinomycetes</taxon>
        <taxon>Micrococcales</taxon>
        <taxon>Microbacteriaceae</taxon>
        <taxon>Gryllotalpicola</taxon>
    </lineage>
</organism>
<feature type="transmembrane region" description="Helical" evidence="7">
    <location>
        <begin position="437"/>
        <end position="460"/>
    </location>
</feature>
<keyword evidence="4 7" id="KW-0812">Transmembrane</keyword>
<evidence type="ECO:0000256" key="3">
    <source>
        <dbReference type="ARBA" id="ARBA00022475"/>
    </source>
</evidence>
<evidence type="ECO:0000256" key="4">
    <source>
        <dbReference type="ARBA" id="ARBA00022692"/>
    </source>
</evidence>
<protein>
    <submittedName>
        <fullName evidence="9">DHA2 family efflux MFS transporter permease subunit</fullName>
    </submittedName>
</protein>
<evidence type="ECO:0000256" key="7">
    <source>
        <dbReference type="SAM" id="Phobius"/>
    </source>
</evidence>
<feature type="transmembrane region" description="Helical" evidence="7">
    <location>
        <begin position="137"/>
        <end position="159"/>
    </location>
</feature>
<dbReference type="CDD" id="cd17321">
    <property type="entry name" value="MFS_MMR_MDR_like"/>
    <property type="match status" value="1"/>
</dbReference>
<dbReference type="GO" id="GO:0022857">
    <property type="term" value="F:transmembrane transporter activity"/>
    <property type="evidence" value="ECO:0007669"/>
    <property type="project" value="InterPro"/>
</dbReference>
<name>A0A387BQQ4_9MICO</name>
<feature type="transmembrane region" description="Helical" evidence="7">
    <location>
        <begin position="300"/>
        <end position="321"/>
    </location>
</feature>
<keyword evidence="6 7" id="KW-0472">Membrane</keyword>
<keyword evidence="2" id="KW-0813">Transport</keyword>
<dbReference type="InterPro" id="IPR020846">
    <property type="entry name" value="MFS_dom"/>
</dbReference>
<evidence type="ECO:0000256" key="5">
    <source>
        <dbReference type="ARBA" id="ARBA00022989"/>
    </source>
</evidence>
<evidence type="ECO:0000256" key="1">
    <source>
        <dbReference type="ARBA" id="ARBA00004651"/>
    </source>
</evidence>
<keyword evidence="10" id="KW-1185">Reference proteome</keyword>
<feature type="transmembrane region" description="Helical" evidence="7">
    <location>
        <begin position="257"/>
        <end position="280"/>
    </location>
</feature>
<feature type="transmembrane region" description="Helical" evidence="7">
    <location>
        <begin position="44"/>
        <end position="68"/>
    </location>
</feature>
<sequence length="501" mass="50808">MTDTLSLDLTAETTDAPRRAAGKASSLSSRGLAAASGKRGKASALALVTVFITQLMLVVDASIVNVALPDIQKALHFTPSGLSWVVTGYALAFAGLMLLTGKLGSKIGAKRALIIGTLVFIVASAAGGLAPTASALIVARVVQGIGAAIAAPSTLVLLIENTTPGAQRNRAMSLFVLAAGSGGAIGLILGGVLTTGFGWEWVMFVNVPIGILIALGAAFFLRETERTGERLDFGGATTSVIAMVALVYGFTSAATSGWGSPVVIVSFAVAVASLTALVLIERGHRSPVVPLQLFTRSRSAVPLVSMLLVPAGMFAFFYLITLFTQDVYHFSPLGTGLSLLPFVTVMIVVSQFAPRLLPQFGERLVGAVGLAALVIGLGWLSQLQASESYAAGILGPIVVMGVGAGLTFAPITGLIMAHAPEGHVGATSSVLQTMQQLGGSIGVAVLSTVFVSAAATAGLAGGLTTAIIGGVVFVGVAFVLYALWGSNAPAVQTDAAPVVTH</sequence>
<feature type="transmembrane region" description="Helical" evidence="7">
    <location>
        <begin position="466"/>
        <end position="484"/>
    </location>
</feature>
<dbReference type="Proteomes" id="UP000275069">
    <property type="component" value="Chromosome"/>
</dbReference>
<dbReference type="KEGG" id="gry:D7I44_07020"/>
<dbReference type="InterPro" id="IPR011701">
    <property type="entry name" value="MFS"/>
</dbReference>
<feature type="transmembrane region" description="Helical" evidence="7">
    <location>
        <begin position="233"/>
        <end position="251"/>
    </location>
</feature>
<accession>A0A387BQQ4</accession>
<gene>
    <name evidence="9" type="ORF">D7I44_07020</name>
</gene>
<evidence type="ECO:0000259" key="8">
    <source>
        <dbReference type="PROSITE" id="PS50850"/>
    </source>
</evidence>
<dbReference type="SUPFAM" id="SSF103473">
    <property type="entry name" value="MFS general substrate transporter"/>
    <property type="match status" value="1"/>
</dbReference>
<dbReference type="Gene3D" id="1.20.1720.10">
    <property type="entry name" value="Multidrug resistance protein D"/>
    <property type="match status" value="1"/>
</dbReference>
<feature type="transmembrane region" description="Helical" evidence="7">
    <location>
        <begin position="171"/>
        <end position="195"/>
    </location>
</feature>
<dbReference type="EMBL" id="CP032624">
    <property type="protein sequence ID" value="AYG03306.1"/>
    <property type="molecule type" value="Genomic_DNA"/>
</dbReference>